<dbReference type="EMBL" id="VZDO01000002">
    <property type="protein sequence ID" value="KAB0682068.1"/>
    <property type="molecule type" value="Genomic_DNA"/>
</dbReference>
<evidence type="ECO:0000313" key="2">
    <source>
        <dbReference type="EMBL" id="KAB0682068.1"/>
    </source>
</evidence>
<name>A0A7V7PSE9_9HYPH</name>
<sequence>MIDRNAMIAKIETILDQFDRGNGRKTSGGPVNNDLAREIVQRLQTDGDLKADQDAPDMEMRREHLN</sequence>
<evidence type="ECO:0000313" key="3">
    <source>
        <dbReference type="Proteomes" id="UP000432089"/>
    </source>
</evidence>
<accession>A0A7V7PSE9</accession>
<keyword evidence="3" id="KW-1185">Reference proteome</keyword>
<feature type="region of interest" description="Disordered" evidence="1">
    <location>
        <begin position="45"/>
        <end position="66"/>
    </location>
</feature>
<comment type="caution">
    <text evidence="2">The sequence shown here is derived from an EMBL/GenBank/DDBJ whole genome shotgun (WGS) entry which is preliminary data.</text>
</comment>
<gene>
    <name evidence="2" type="ORF">F6X38_04520</name>
</gene>
<proteinExistence type="predicted"/>
<reference evidence="2 3" key="1">
    <citation type="submission" date="2019-09" db="EMBL/GenBank/DDBJ databases">
        <title>YIM 132180 draft genome.</title>
        <authorList>
            <person name="Zhang K."/>
        </authorList>
    </citation>
    <scope>NUCLEOTIDE SEQUENCE [LARGE SCALE GENOMIC DNA]</scope>
    <source>
        <strain evidence="2 3">YIM 132180</strain>
    </source>
</reference>
<evidence type="ECO:0000256" key="1">
    <source>
        <dbReference type="SAM" id="MobiDB-lite"/>
    </source>
</evidence>
<protein>
    <submittedName>
        <fullName evidence="2">Uncharacterized protein</fullName>
    </submittedName>
</protein>
<dbReference type="RefSeq" id="WP_150968327.1">
    <property type="nucleotide sequence ID" value="NZ_VZDO01000002.1"/>
</dbReference>
<organism evidence="2 3">
    <name type="scientific">Plantimonas leprariae</name>
    <dbReference type="NCBI Taxonomy" id="2615207"/>
    <lineage>
        <taxon>Bacteria</taxon>
        <taxon>Pseudomonadati</taxon>
        <taxon>Pseudomonadota</taxon>
        <taxon>Alphaproteobacteria</taxon>
        <taxon>Hyphomicrobiales</taxon>
        <taxon>Aurantimonadaceae</taxon>
        <taxon>Plantimonas</taxon>
    </lineage>
</organism>
<dbReference type="Proteomes" id="UP000432089">
    <property type="component" value="Unassembled WGS sequence"/>
</dbReference>
<dbReference type="AlphaFoldDB" id="A0A7V7PSE9"/>